<evidence type="ECO:0000313" key="2">
    <source>
        <dbReference type="Proteomes" id="UP000185839"/>
    </source>
</evidence>
<reference evidence="2" key="1">
    <citation type="submission" date="2017-01" db="EMBL/GenBank/DDBJ databases">
        <authorList>
            <person name="Varghese N."/>
            <person name="Submissions S."/>
        </authorList>
    </citation>
    <scope>NUCLEOTIDE SEQUENCE [LARGE SCALE GENOMIC DNA]</scope>
    <source>
        <strain evidence="2">DSM 23145</strain>
    </source>
</reference>
<sequence length="126" mass="14895">MKNFLTSFLLAIYLFSFTEAREVLKFPNLIEHYISHKISNKNTSIFSFIKMHYLDDQVLDSDFNQDMKLPFKKVEVVHSVTISLPVLFTYHFQIPDFFKEKTLIYSKSHHFKSSLLDSIFRPPILG</sequence>
<gene>
    <name evidence="1" type="ORF">SAMN05421789_11833</name>
</gene>
<dbReference type="RefSeq" id="WP_076388570.1">
    <property type="nucleotide sequence ID" value="NZ_FTOI01000018.1"/>
</dbReference>
<dbReference type="Proteomes" id="UP000185839">
    <property type="component" value="Unassembled WGS sequence"/>
</dbReference>
<proteinExistence type="predicted"/>
<dbReference type="OrthoDB" id="894042at2"/>
<name>A0A1N7NXL1_9FLAO</name>
<protein>
    <submittedName>
        <fullName evidence="1">Uncharacterized protein</fullName>
    </submittedName>
</protein>
<dbReference type="STRING" id="713588.SAMN05421789_11833"/>
<evidence type="ECO:0000313" key="1">
    <source>
        <dbReference type="EMBL" id="SIT03115.1"/>
    </source>
</evidence>
<dbReference type="EMBL" id="FTOI01000018">
    <property type="protein sequence ID" value="SIT03115.1"/>
    <property type="molecule type" value="Genomic_DNA"/>
</dbReference>
<accession>A0A1N7NXL1</accession>
<dbReference type="AlphaFoldDB" id="A0A1N7NXL1"/>
<organism evidence="1 2">
    <name type="scientific">Kaistella chaponensis</name>
    <dbReference type="NCBI Taxonomy" id="713588"/>
    <lineage>
        <taxon>Bacteria</taxon>
        <taxon>Pseudomonadati</taxon>
        <taxon>Bacteroidota</taxon>
        <taxon>Flavobacteriia</taxon>
        <taxon>Flavobacteriales</taxon>
        <taxon>Weeksellaceae</taxon>
        <taxon>Chryseobacterium group</taxon>
        <taxon>Kaistella</taxon>
    </lineage>
</organism>
<keyword evidence="2" id="KW-1185">Reference proteome</keyword>